<dbReference type="InterPro" id="IPR036390">
    <property type="entry name" value="WH_DNA-bd_sf"/>
</dbReference>
<dbReference type="PROSITE" id="PS00657">
    <property type="entry name" value="FORK_HEAD_1"/>
    <property type="match status" value="1"/>
</dbReference>
<keyword evidence="5" id="KW-0539">Nucleus</keyword>
<evidence type="ECO:0000313" key="9">
    <source>
        <dbReference type="WBParaSite" id="HCON_00176920-00001"/>
    </source>
</evidence>
<dbReference type="PROSITE" id="PS00658">
    <property type="entry name" value="FORK_HEAD_2"/>
    <property type="match status" value="1"/>
</dbReference>
<dbReference type="WBParaSite" id="HCON_00176920-00001">
    <property type="protein sequence ID" value="HCON_00176920-00001"/>
    <property type="gene ID" value="HCON_00176920"/>
</dbReference>
<dbReference type="SUPFAM" id="SSF46785">
    <property type="entry name" value="Winged helix' DNA-binding domain"/>
    <property type="match status" value="1"/>
</dbReference>
<dbReference type="PANTHER" id="PTHR46617">
    <property type="entry name" value="FORKHEAD BOX PROTEIN G1"/>
    <property type="match status" value="1"/>
</dbReference>
<dbReference type="CDD" id="cd20021">
    <property type="entry name" value="FH_FOXG"/>
    <property type="match status" value="1"/>
</dbReference>
<accession>A0A7I5EE36</accession>
<dbReference type="InterPro" id="IPR030456">
    <property type="entry name" value="TF_fork_head_CS_2"/>
</dbReference>
<dbReference type="Proteomes" id="UP000025227">
    <property type="component" value="Unplaced"/>
</dbReference>
<dbReference type="OrthoDB" id="6230630at2759"/>
<dbReference type="GO" id="GO:0006357">
    <property type="term" value="P:regulation of transcription by RNA polymerase II"/>
    <property type="evidence" value="ECO:0007669"/>
    <property type="project" value="TreeGrafter"/>
</dbReference>
<dbReference type="InterPro" id="IPR047208">
    <property type="entry name" value="FOXG1"/>
</dbReference>
<dbReference type="PRINTS" id="PR00053">
    <property type="entry name" value="FORKHEAD"/>
</dbReference>
<dbReference type="InterPro" id="IPR001766">
    <property type="entry name" value="Fork_head_dom"/>
</dbReference>
<name>A0A7I5EE36_HAECO</name>
<dbReference type="InterPro" id="IPR018122">
    <property type="entry name" value="TF_fork_head_CS_1"/>
</dbReference>
<evidence type="ECO:0000256" key="6">
    <source>
        <dbReference type="SAM" id="MobiDB-lite"/>
    </source>
</evidence>
<feature type="domain" description="Fork-head" evidence="7">
    <location>
        <begin position="72"/>
        <end position="167"/>
    </location>
</feature>
<evidence type="ECO:0000259" key="7">
    <source>
        <dbReference type="PROSITE" id="PS50039"/>
    </source>
</evidence>
<organism evidence="8 9">
    <name type="scientific">Haemonchus contortus</name>
    <name type="common">Barber pole worm</name>
    <dbReference type="NCBI Taxonomy" id="6289"/>
    <lineage>
        <taxon>Eukaryota</taxon>
        <taxon>Metazoa</taxon>
        <taxon>Ecdysozoa</taxon>
        <taxon>Nematoda</taxon>
        <taxon>Chromadorea</taxon>
        <taxon>Rhabditida</taxon>
        <taxon>Rhabditina</taxon>
        <taxon>Rhabditomorpha</taxon>
        <taxon>Strongyloidea</taxon>
        <taxon>Trichostrongylidae</taxon>
        <taxon>Haemonchus</taxon>
    </lineage>
</organism>
<dbReference type="GO" id="GO:0003700">
    <property type="term" value="F:DNA-binding transcription factor activity"/>
    <property type="evidence" value="ECO:0007669"/>
    <property type="project" value="InterPro"/>
</dbReference>
<feature type="region of interest" description="Disordered" evidence="6">
    <location>
        <begin position="11"/>
        <end position="71"/>
    </location>
</feature>
<dbReference type="InterPro" id="IPR036388">
    <property type="entry name" value="WH-like_DNA-bd_sf"/>
</dbReference>
<evidence type="ECO:0000256" key="5">
    <source>
        <dbReference type="PROSITE-ProRule" id="PRU00089"/>
    </source>
</evidence>
<dbReference type="PROSITE" id="PS50039">
    <property type="entry name" value="FORK_HEAD_3"/>
    <property type="match status" value="1"/>
</dbReference>
<evidence type="ECO:0000256" key="2">
    <source>
        <dbReference type="ARBA" id="ARBA00056063"/>
    </source>
</evidence>
<dbReference type="Gene3D" id="1.10.10.10">
    <property type="entry name" value="Winged helix-like DNA-binding domain superfamily/Winged helix DNA-binding domain"/>
    <property type="match status" value="1"/>
</dbReference>
<evidence type="ECO:0000256" key="1">
    <source>
        <dbReference type="ARBA" id="ARBA00023125"/>
    </source>
</evidence>
<dbReference type="FunFam" id="1.10.10.10:FF:000135">
    <property type="entry name" value="forkhead box protein G1"/>
    <property type="match status" value="1"/>
</dbReference>
<reference evidence="9" key="1">
    <citation type="submission" date="2020-12" db="UniProtKB">
        <authorList>
            <consortium name="WormBaseParasite"/>
        </authorList>
    </citation>
    <scope>IDENTIFICATION</scope>
    <source>
        <strain evidence="9">MHco3</strain>
    </source>
</reference>
<evidence type="ECO:0000313" key="8">
    <source>
        <dbReference type="Proteomes" id="UP000025227"/>
    </source>
</evidence>
<dbReference type="OMA" id="IMMAIKN"/>
<keyword evidence="8" id="KW-1185">Reference proteome</keyword>
<sequence length="242" mass="27296">MAKFSILDLCPDLLDEPSPNSREKLETVGPVMPKTTVSNVGDNYTDDGTEEGPSERSESSNDSSRNSTGNAKPPFSYNALIMMAIKSSSEKRLTLSGIYDFIMNNYPFYRENKQGWQNSIRHNLSLNKCFVKVPRSFDDPGKGNYWMLDASCEDEVFIGGATGKLRRRPSTMSRVRMDAFRQYGGAPALFPSYRPLTIPNTTSHHPPFSLRPLLQLPSICAHTDLINLYLTQQQQQDVLKRF</sequence>
<evidence type="ECO:0000256" key="4">
    <source>
        <dbReference type="ARBA" id="ARBA00077297"/>
    </source>
</evidence>
<dbReference type="GO" id="GO:0005634">
    <property type="term" value="C:nucleus"/>
    <property type="evidence" value="ECO:0007669"/>
    <property type="project" value="UniProtKB-SubCell"/>
</dbReference>
<protein>
    <recommendedName>
        <fullName evidence="3">Forkhead box protein fkh-2</fullName>
    </recommendedName>
    <alternativeName>
        <fullName evidence="4">Forkhead transcription factor family member fkh-2</fullName>
    </alternativeName>
</protein>
<dbReference type="Pfam" id="PF00250">
    <property type="entry name" value="Forkhead"/>
    <property type="match status" value="1"/>
</dbReference>
<feature type="DNA-binding region" description="Fork-head" evidence="5">
    <location>
        <begin position="72"/>
        <end position="167"/>
    </location>
</feature>
<keyword evidence="1 5" id="KW-0238">DNA-binding</keyword>
<comment type="function">
    <text evidence="2">Transcription factor. Plays a role in embryogenesis and later development, perhaps acting redundantly with forkhead protein pes-1.</text>
</comment>
<dbReference type="SMART" id="SM00339">
    <property type="entry name" value="FH"/>
    <property type="match status" value="1"/>
</dbReference>
<dbReference type="AlphaFoldDB" id="A0A7I5EE36"/>
<dbReference type="PANTHER" id="PTHR46617:SF3">
    <property type="entry name" value="FORKHEAD BOX PROTEIN G1"/>
    <property type="match status" value="1"/>
</dbReference>
<dbReference type="GO" id="GO:1990837">
    <property type="term" value="F:sequence-specific double-stranded DNA binding"/>
    <property type="evidence" value="ECO:0007669"/>
    <property type="project" value="TreeGrafter"/>
</dbReference>
<proteinExistence type="predicted"/>
<comment type="subcellular location">
    <subcellularLocation>
        <location evidence="5">Nucleus</location>
    </subcellularLocation>
</comment>
<evidence type="ECO:0000256" key="3">
    <source>
        <dbReference type="ARBA" id="ARBA00071019"/>
    </source>
</evidence>